<dbReference type="Pfam" id="PF25564">
    <property type="entry name" value="DUF7933"/>
    <property type="match status" value="1"/>
</dbReference>
<dbReference type="SUPFAM" id="SSF81296">
    <property type="entry name" value="E set domains"/>
    <property type="match status" value="1"/>
</dbReference>
<sequence>MMTPRFLNVFASYLEHYAPRSAAGAARSWLTAALLLLAGMMVPGFADAQTWQNCTINVSVGENQTLSRDALADCPRGVSQPNSYVRVPYAGFGTIPQHGTVQPNPNDFDDGQYRYTPYGGFRLIYTPDPASGGLNDVFDVSIFDETRNDYYLVTYNVSITPASAPPTLSGASPLAGTVAGGTLVTLTGNNFISGMNVTVGGNPGTSVTVSSTTSLTFRTPAGSAGAKNIVVTSSGGTATLTGGFSYVEAPQLAAAFSPSTIAAGATATLNLTISNPPGNSVSLSGLQFSANLPGNLSGMIQSSTCGGTLSLNNGTVSLSNGSALSPGSSCAIAVQVTPGGSGTYSLTTGTISASGPTALTGSAASASLTVNAPTITVSPASLTNATVGASYSTTISGSGGTAPYSFAVTSGALPAGIILAGNGTLSGVPTAGGAFSFTITATDQDSYSGQRSYSLTVAAPSIAFAASGALPDATRNVSYSQTLSASGGSVPYSYAVTGGALPAGLTLAANGTISGTPTGGGTANFTVTATDSSTGSGPYTGSESYSITVTVPAVSLAPSTIPGATRNVSYSQALSATGGSGPYTYSISSGALPAGMTLSGGGVLSGTPTAAGSFIFTATATDQNGNSGNRAYTLTVSTPAIALSPASLNDGRVGDVYSATLTASGGAAPYSFALVSGALPPGVTFSSGGALSGTPTAGGTFNLVIRATDANANSGDQAYALTVLAPAINIAPATLPDATLNAAYNATITASGGTVGYSYSIASGALPTGLTLSASGALSGTPTQSGDFAFAISASDSSTGTGPYSGARSYTLTVAVPTIAVTPANIPGATTNVAYSQSLSAGGGTGPYSYAVTSGALPSGISLSGSGMLSGAAATSGSFTFTVTATDANNNSGTQAYTLAVSSPTIALNPTTLPDATINAAYSQSLSANGGAAPYSYGVTSGTLPSGVSLSSGGLLSGAPVTSGSFGFTVTVTDANGNSGIQAYTLAVSAPTIALSPTTLGNGVPNAPYSASISASGGTAPYSYAVSAGALPSGLSLGTDGTLAGTPVSAGTYNFTITASDANSNSGARSYTIDIVAPTIALTPDMLDDGILGTAYSVTLSASGGVGPYGYSIASGALPAGLTLSGDGLLSGTPTAAGSFGFTLSAADANGNAGTKAYSIAIVSPQVNVTPAALPDGSVGTAYSQPLSATGGTAPYSYAVSTGTLPAGLTLAGNGTLSGTPDAAGSVSFTVTATDAFGTSGAVGYTLTIAKAAQTISFTAPADIALGSGPVTLVAAASSGLPVSFVAATPSVCTVAGDQATLVASGTCTIEAQQAGNENIAAAPLVSRSFTITAAGLVAVQPQAPVTGTVGQQLTPVQPVTASGGTKPYAYALSAALPSGLEFSPSTGVLSGTPVADAENVSVTVTVTDAAGQSAQAGFTITIAAPAITLSPESLPDGKTDEAYSAAIVATGGTAPYRYAVTGGALPAGLNLAADGAITGQPVDGGSFDFSVTATDSSSGTGPFSATRAYRITVALPPPEVLPVPEQVAASATTSASQPLTLNLNDYITGDFDSVELVRQAMHGTVTLISPTQRTAGIGTAAASGFVARYEPEVGFVGQDGFDFVAVGPGGTSAPATVTVTVRADVPVAVNLSANAEQSSPVTILLTEGASGGPFTAATIVSVTPSDSISTRIEARGEGSYALIVTPAPTFAGLATVGYTLTNVAGTSAVASVSVTVAARPDPTADPTVAGVSAAQAESARRLAAAQLSNFQRRNEQLHNGGQGSGGMSSSVQLTGGTPAWQREAEANGWSGQTAMADPAAVPAVAGRAVVRGDAETNRGGVPAKRATDPADTPAAEDNSERTVGSAALWVGGSVLVGTRDADAGRDRLRLSSEGLSLGVDVKLNDRLIIGLGGGYGRSVTKVGRDDAGRVRAAASSASLYGSWSPAPAFFVDGVLGIGDLDYRIRRSVTANGLTADAVRSGELLFGSLSGGIDRTMGRADISLYGKLDWVDATLNSYFERGGGTYSLAFAKRDLSSIAGVLGGRGSLNLGAVRPQLRLEWRHEFRDSAAQLLDYADVGAYRYRLNDEAWLMDSFTGEVGVELLLGRGWSSTIDLGGGFGSGATYGTAGISVARQF</sequence>
<dbReference type="Pfam" id="PF01833">
    <property type="entry name" value="TIG"/>
    <property type="match status" value="1"/>
</dbReference>
<gene>
    <name evidence="3" type="ORF">EV664_11428</name>
</gene>
<proteinExistence type="predicted"/>
<dbReference type="EMBL" id="SNWD01000014">
    <property type="protein sequence ID" value="TDN78992.1"/>
    <property type="molecule type" value="Genomic_DNA"/>
</dbReference>
<keyword evidence="4" id="KW-1185">Reference proteome</keyword>
<dbReference type="PANTHER" id="PTHR37494">
    <property type="entry name" value="HEMAGGLUTININ"/>
    <property type="match status" value="1"/>
</dbReference>
<dbReference type="PANTHER" id="PTHR37494:SF1">
    <property type="entry name" value="STAPHYLOCOCCUS AUREUS SURFACE PROTEIN A"/>
    <property type="match status" value="1"/>
</dbReference>
<evidence type="ECO:0000313" key="4">
    <source>
        <dbReference type="Proteomes" id="UP000295493"/>
    </source>
</evidence>
<reference evidence="3 4" key="1">
    <citation type="submission" date="2019-03" db="EMBL/GenBank/DDBJ databases">
        <title>Genomic Encyclopedia of Type Strains, Phase IV (KMG-IV): sequencing the most valuable type-strain genomes for metagenomic binning, comparative biology and taxonomic classification.</title>
        <authorList>
            <person name="Goeker M."/>
        </authorList>
    </citation>
    <scope>NUCLEOTIDE SEQUENCE [LARGE SCALE GENOMIC DNA]</scope>
    <source>
        <strain evidence="3 4">DSM 25059</strain>
    </source>
</reference>
<dbReference type="InterPro" id="IPR002909">
    <property type="entry name" value="IPT_dom"/>
</dbReference>
<accession>A0A4R6FCZ0</accession>
<dbReference type="SUPFAM" id="SSF103515">
    <property type="entry name" value="Autotransporter"/>
    <property type="match status" value="1"/>
</dbReference>
<dbReference type="InterPro" id="IPR014756">
    <property type="entry name" value="Ig_E-set"/>
</dbReference>
<dbReference type="Proteomes" id="UP000295493">
    <property type="component" value="Unassembled WGS sequence"/>
</dbReference>
<dbReference type="CDD" id="cd00102">
    <property type="entry name" value="IPT"/>
    <property type="match status" value="1"/>
</dbReference>
<feature type="region of interest" description="Disordered" evidence="1">
    <location>
        <begin position="1756"/>
        <end position="1775"/>
    </location>
</feature>
<dbReference type="InterPro" id="IPR015919">
    <property type="entry name" value="Cadherin-like_sf"/>
</dbReference>
<dbReference type="GO" id="GO:0005509">
    <property type="term" value="F:calcium ion binding"/>
    <property type="evidence" value="ECO:0007669"/>
    <property type="project" value="InterPro"/>
</dbReference>
<dbReference type="InterPro" id="IPR022657">
    <property type="entry name" value="De-COase2_CS"/>
</dbReference>
<dbReference type="PROSITE" id="PS51208">
    <property type="entry name" value="AUTOTRANSPORTER"/>
    <property type="match status" value="1"/>
</dbReference>
<dbReference type="Gene3D" id="2.40.128.130">
    <property type="entry name" value="Autotransporter beta-domain"/>
    <property type="match status" value="1"/>
</dbReference>
<dbReference type="InterPro" id="IPR013783">
    <property type="entry name" value="Ig-like_fold"/>
</dbReference>
<dbReference type="PROSITE" id="PS00879">
    <property type="entry name" value="ODR_DC_2_2"/>
    <property type="match status" value="1"/>
</dbReference>
<evidence type="ECO:0000256" key="1">
    <source>
        <dbReference type="SAM" id="MobiDB-lite"/>
    </source>
</evidence>
<feature type="domain" description="Autotransporter" evidence="2">
    <location>
        <begin position="1842"/>
        <end position="2116"/>
    </location>
</feature>
<organism evidence="3 4">
    <name type="scientific">Stakelama pacifica</name>
    <dbReference type="NCBI Taxonomy" id="517720"/>
    <lineage>
        <taxon>Bacteria</taxon>
        <taxon>Pseudomonadati</taxon>
        <taxon>Pseudomonadota</taxon>
        <taxon>Alphaproteobacteria</taxon>
        <taxon>Sphingomonadales</taxon>
        <taxon>Sphingomonadaceae</taxon>
        <taxon>Stakelama</taxon>
    </lineage>
</organism>
<dbReference type="InterPro" id="IPR005546">
    <property type="entry name" value="Autotransporte_beta"/>
</dbReference>
<feature type="region of interest" description="Disordered" evidence="1">
    <location>
        <begin position="1813"/>
        <end position="1844"/>
    </location>
</feature>
<dbReference type="InterPro" id="IPR036709">
    <property type="entry name" value="Autotransporte_beta_dom_sf"/>
</dbReference>
<evidence type="ECO:0000313" key="3">
    <source>
        <dbReference type="EMBL" id="TDN78992.1"/>
    </source>
</evidence>
<dbReference type="Gene3D" id="2.60.40.10">
    <property type="entry name" value="Immunoglobulins"/>
    <property type="match status" value="13"/>
</dbReference>
<evidence type="ECO:0000259" key="2">
    <source>
        <dbReference type="PROSITE" id="PS51208"/>
    </source>
</evidence>
<dbReference type="SMART" id="SM00869">
    <property type="entry name" value="Autotransporter"/>
    <property type="match status" value="1"/>
</dbReference>
<dbReference type="InterPro" id="IPR057693">
    <property type="entry name" value="DUF7933"/>
</dbReference>
<comment type="caution">
    <text evidence="3">The sequence shown here is derived from an EMBL/GenBank/DDBJ whole genome shotgun (WGS) entry which is preliminary data.</text>
</comment>
<protein>
    <submittedName>
        <fullName evidence="3">Uncharacterized protein YhjY with autotransporter beta-barrel domain</fullName>
    </submittedName>
</protein>
<dbReference type="SMART" id="SM00429">
    <property type="entry name" value="IPT"/>
    <property type="match status" value="1"/>
</dbReference>
<dbReference type="Pfam" id="PF03797">
    <property type="entry name" value="Autotransporter"/>
    <property type="match status" value="1"/>
</dbReference>
<dbReference type="SUPFAM" id="SSF49313">
    <property type="entry name" value="Cadherin-like"/>
    <property type="match status" value="11"/>
</dbReference>
<dbReference type="Pfam" id="PF05345">
    <property type="entry name" value="He_PIG"/>
    <property type="match status" value="12"/>
</dbReference>
<dbReference type="GO" id="GO:0016020">
    <property type="term" value="C:membrane"/>
    <property type="evidence" value="ECO:0007669"/>
    <property type="project" value="InterPro"/>
</dbReference>
<name>A0A4R6FCZ0_9SPHN</name>
<dbReference type="SMART" id="SM00736">
    <property type="entry name" value="CADG"/>
    <property type="match status" value="5"/>
</dbReference>
<dbReference type="InterPro" id="IPR006644">
    <property type="entry name" value="Cadg"/>
</dbReference>